<reference evidence="6" key="1">
    <citation type="journal article" date="2020" name="Fungal Divers.">
        <title>Resolving the Mortierellaceae phylogeny through synthesis of multi-gene phylogenetics and phylogenomics.</title>
        <authorList>
            <person name="Vandepol N."/>
            <person name="Liber J."/>
            <person name="Desiro A."/>
            <person name="Na H."/>
            <person name="Kennedy M."/>
            <person name="Barry K."/>
            <person name="Grigoriev I.V."/>
            <person name="Miller A.N."/>
            <person name="O'Donnell K."/>
            <person name="Stajich J.E."/>
            <person name="Bonito G."/>
        </authorList>
    </citation>
    <scope>NUCLEOTIDE SEQUENCE</scope>
    <source>
        <strain evidence="6">NRRL 28262</strain>
    </source>
</reference>
<feature type="domain" description="FAD-binding" evidence="5">
    <location>
        <begin position="243"/>
        <end position="324"/>
    </location>
</feature>
<protein>
    <recommendedName>
        <fullName evidence="5">FAD-binding domain-containing protein</fullName>
    </recommendedName>
</protein>
<evidence type="ECO:0000256" key="4">
    <source>
        <dbReference type="ARBA" id="ARBA00023002"/>
    </source>
</evidence>
<dbReference type="SUPFAM" id="SSF51905">
    <property type="entry name" value="FAD/NAD(P)-binding domain"/>
    <property type="match status" value="1"/>
</dbReference>
<evidence type="ECO:0000313" key="6">
    <source>
        <dbReference type="EMBL" id="KAG0280160.1"/>
    </source>
</evidence>
<dbReference type="Pfam" id="PF01494">
    <property type="entry name" value="FAD_binding_3"/>
    <property type="match status" value="1"/>
</dbReference>
<dbReference type="PANTHER" id="PTHR47356">
    <property type="entry name" value="FAD-DEPENDENT MONOOXYGENASE ASQG-RELATED"/>
    <property type="match status" value="1"/>
</dbReference>
<dbReference type="Proteomes" id="UP001194580">
    <property type="component" value="Unassembled WGS sequence"/>
</dbReference>
<evidence type="ECO:0000256" key="1">
    <source>
        <dbReference type="ARBA" id="ARBA00007992"/>
    </source>
</evidence>
<proteinExistence type="inferred from homology"/>
<name>A0AAD4DJX8_9FUNG</name>
<evidence type="ECO:0000259" key="5">
    <source>
        <dbReference type="Pfam" id="PF01494"/>
    </source>
</evidence>
<dbReference type="AlphaFoldDB" id="A0AAD4DJX8"/>
<dbReference type="InterPro" id="IPR036188">
    <property type="entry name" value="FAD/NAD-bd_sf"/>
</dbReference>
<keyword evidence="2" id="KW-0285">Flavoprotein</keyword>
<dbReference type="GO" id="GO:0071949">
    <property type="term" value="F:FAD binding"/>
    <property type="evidence" value="ECO:0007669"/>
    <property type="project" value="InterPro"/>
</dbReference>
<sequence length="503" mass="56195">MQFLKQIDAWDEIMTQAKFTKSIVVANEDRKVEYALEFGDQIRLFGSSGYIVPRRILHNILVSRIEKRNIVMKKRVLSYIPGDRYVTVKCASGDLITCDILVGADGVYSAVRQTLYHELEAKGLLPPKDSEEVILSTVSLVGQTIPLDPEKFPIIKDEHCHFMRIIGDNKPYSWTYFTTKSGSINWTVTQYLSTEQQDDNRVFANTTFDFDQAMDMAYEVMNFPIITGGPGEPTMFDLLKKTTVRMKKVVLEEKLFKTWHHGRVVLLGNACHKMNPSGGSGATNAIHDAITLANYIVSLPHWSEQRDIEHRFKAYQDERMPWIKESYENGKVFKGMVEKSFKATMIRLCSKAVSGVVARNVMMKMGANRPQAAFLKYVPDTGTVPAAPQPSYAFAKEMLEAWALNDPLVDSTVVWAKAENVKNAKNDEKAPASIELVAQRPMDKELIKMARASSAHADIVKASAVMSALSAAKSAALAAAPKSALETFQDTPSKVKKPLDNVN</sequence>
<keyword evidence="3" id="KW-0274">FAD</keyword>
<comment type="caution">
    <text evidence="6">The sequence shown here is derived from an EMBL/GenBank/DDBJ whole genome shotgun (WGS) entry which is preliminary data.</text>
</comment>
<gene>
    <name evidence="6" type="ORF">BGZ95_011086</name>
</gene>
<organism evidence="6 7">
    <name type="scientific">Linnemannia exigua</name>
    <dbReference type="NCBI Taxonomy" id="604196"/>
    <lineage>
        <taxon>Eukaryota</taxon>
        <taxon>Fungi</taxon>
        <taxon>Fungi incertae sedis</taxon>
        <taxon>Mucoromycota</taxon>
        <taxon>Mortierellomycotina</taxon>
        <taxon>Mortierellomycetes</taxon>
        <taxon>Mortierellales</taxon>
        <taxon>Mortierellaceae</taxon>
        <taxon>Linnemannia</taxon>
    </lineage>
</organism>
<dbReference type="InterPro" id="IPR050562">
    <property type="entry name" value="FAD_mOase_fung"/>
</dbReference>
<accession>A0AAD4DJX8</accession>
<dbReference type="InterPro" id="IPR002938">
    <property type="entry name" value="FAD-bd"/>
</dbReference>
<dbReference type="EMBL" id="JAAAIL010000080">
    <property type="protein sequence ID" value="KAG0280160.1"/>
    <property type="molecule type" value="Genomic_DNA"/>
</dbReference>
<evidence type="ECO:0000256" key="3">
    <source>
        <dbReference type="ARBA" id="ARBA00022827"/>
    </source>
</evidence>
<dbReference type="Gene3D" id="3.50.50.60">
    <property type="entry name" value="FAD/NAD(P)-binding domain"/>
    <property type="match status" value="1"/>
</dbReference>
<keyword evidence="7" id="KW-1185">Reference proteome</keyword>
<evidence type="ECO:0000313" key="7">
    <source>
        <dbReference type="Proteomes" id="UP001194580"/>
    </source>
</evidence>
<keyword evidence="4" id="KW-0560">Oxidoreductase</keyword>
<evidence type="ECO:0000256" key="2">
    <source>
        <dbReference type="ARBA" id="ARBA00022630"/>
    </source>
</evidence>
<dbReference type="PRINTS" id="PR00420">
    <property type="entry name" value="RNGMNOXGNASE"/>
</dbReference>
<dbReference type="PANTHER" id="PTHR47356:SF2">
    <property type="entry name" value="FAD-BINDING DOMAIN-CONTAINING PROTEIN-RELATED"/>
    <property type="match status" value="1"/>
</dbReference>
<dbReference type="GO" id="GO:0004497">
    <property type="term" value="F:monooxygenase activity"/>
    <property type="evidence" value="ECO:0007669"/>
    <property type="project" value="InterPro"/>
</dbReference>
<comment type="similarity">
    <text evidence="1">Belongs to the paxM FAD-dependent monooxygenase family.</text>
</comment>